<feature type="compositionally biased region" description="Low complexity" evidence="1">
    <location>
        <begin position="416"/>
        <end position="439"/>
    </location>
</feature>
<reference evidence="4 5" key="1">
    <citation type="submission" date="2022-05" db="EMBL/GenBank/DDBJ databases">
        <authorList>
            <consortium name="Genoscope - CEA"/>
            <person name="William W."/>
        </authorList>
    </citation>
    <scope>NUCLEOTIDE SEQUENCE [LARGE SCALE GENOMIC DNA]</scope>
</reference>
<evidence type="ECO:0000313" key="5">
    <source>
        <dbReference type="Proteomes" id="UP001159427"/>
    </source>
</evidence>
<accession>A0ABN8LWF7</accession>
<evidence type="ECO:0000259" key="3">
    <source>
        <dbReference type="Pfam" id="PF23086"/>
    </source>
</evidence>
<keyword evidence="5" id="KW-1185">Reference proteome</keyword>
<proteinExistence type="predicted"/>
<dbReference type="PANTHER" id="PTHR15197:SF0">
    <property type="entry name" value="COILIN"/>
    <property type="match status" value="1"/>
</dbReference>
<evidence type="ECO:0000256" key="1">
    <source>
        <dbReference type="SAM" id="MobiDB-lite"/>
    </source>
</evidence>
<feature type="compositionally biased region" description="Polar residues" evidence="1">
    <location>
        <begin position="505"/>
        <end position="534"/>
    </location>
</feature>
<feature type="compositionally biased region" description="Polar residues" evidence="1">
    <location>
        <begin position="144"/>
        <end position="157"/>
    </location>
</feature>
<feature type="region of interest" description="Disordered" evidence="1">
    <location>
        <begin position="99"/>
        <end position="555"/>
    </location>
</feature>
<dbReference type="InterPro" id="IPR024822">
    <property type="entry name" value="Coilin"/>
</dbReference>
<gene>
    <name evidence="4" type="ORF">PEVE_00007225</name>
</gene>
<feature type="compositionally biased region" description="Basic and acidic residues" evidence="1">
    <location>
        <begin position="606"/>
        <end position="620"/>
    </location>
</feature>
<feature type="compositionally biased region" description="Basic and acidic residues" evidence="1">
    <location>
        <begin position="536"/>
        <end position="547"/>
    </location>
</feature>
<evidence type="ECO:0008006" key="6">
    <source>
        <dbReference type="Google" id="ProtNLM"/>
    </source>
</evidence>
<dbReference type="Proteomes" id="UP001159427">
    <property type="component" value="Unassembled WGS sequence"/>
</dbReference>
<dbReference type="PANTHER" id="PTHR15197">
    <property type="entry name" value="COILIN P80"/>
    <property type="match status" value="1"/>
</dbReference>
<name>A0ABN8LWF7_9CNID</name>
<sequence>MNNHSTALKMSSFVRIRLSFQRSLPLAEAQNCWFLFDTSTCSTIADLEYLIKERFGGQSKRERSFQVINLYLDDYLLPSQEKIEIIQQNDNIRLELEQASKKHSRENEKNFKDVRTKVKRKQKTTVLPVNRDKSKKKLKRKSSCPSTSYTEAQNQSDELPKGKSSVKYKNSNPSEAKLGKSNVAKRKNDAEPLKSNAKKSKTSTNRTGDVLVSKDVVPRGNFSSETSITTESLMESSKDSGPSMSHSKSHTTLNGIKLTALKADGKNSKHSGQGTKSKSLPPSKGTKGKAANTVTSKSSALQERSKGKSVAKPSSSSSTSLLSSITRESRQTEESERVLTKAANKKYVSRTSNEKEHAKSGRLNAKKSNGHSKMEKMSSSLSSSSLSSSSSSSSPSSSENEEDSASREIFKEADTLPYPLSSPPLQLSSSSLISSALGSNQGDNTVPYVKKSLGFNSTEKTKDAEMVKNLQRSRRSQNGKSGPGHIRFDSEDDTSEKEEESCSEINITGSLDSSVPYQTHLTASSKDDQTSSILITDKKQEPSRRDYSLCTPLHGPPRSEDKIAYKVLELSASYTPEVSDYKEGTVLSYDPISGAVSVELTKESLKKTQGDGNVSRKFELDDGESEEADSEVHFKFGRQSEMALAFKYSRFSGSPLSPNNPATKDSETAVFAGF</sequence>
<feature type="region of interest" description="Disordered" evidence="1">
    <location>
        <begin position="655"/>
        <end position="674"/>
    </location>
</feature>
<dbReference type="InterPro" id="IPR056398">
    <property type="entry name" value="Tudor_Coilin"/>
</dbReference>
<feature type="compositionally biased region" description="Polar residues" evidence="1">
    <location>
        <begin position="292"/>
        <end position="302"/>
    </location>
</feature>
<feature type="region of interest" description="Disordered" evidence="1">
    <location>
        <begin position="606"/>
        <end position="631"/>
    </location>
</feature>
<feature type="compositionally biased region" description="Basic and acidic residues" evidence="1">
    <location>
        <begin position="99"/>
        <end position="116"/>
    </location>
</feature>
<feature type="compositionally biased region" description="Polar residues" evidence="1">
    <location>
        <begin position="221"/>
        <end position="254"/>
    </location>
</feature>
<evidence type="ECO:0000313" key="4">
    <source>
        <dbReference type="EMBL" id="CAH3020452.1"/>
    </source>
</evidence>
<dbReference type="Pfam" id="PF15862">
    <property type="entry name" value="Coilin_N"/>
    <property type="match status" value="1"/>
</dbReference>
<organism evidence="4 5">
    <name type="scientific">Porites evermanni</name>
    <dbReference type="NCBI Taxonomy" id="104178"/>
    <lineage>
        <taxon>Eukaryota</taxon>
        <taxon>Metazoa</taxon>
        <taxon>Cnidaria</taxon>
        <taxon>Anthozoa</taxon>
        <taxon>Hexacorallia</taxon>
        <taxon>Scleractinia</taxon>
        <taxon>Fungiina</taxon>
        <taxon>Poritidae</taxon>
        <taxon>Porites</taxon>
    </lineage>
</organism>
<feature type="compositionally biased region" description="Basic and acidic residues" evidence="1">
    <location>
        <begin position="327"/>
        <end position="339"/>
    </location>
</feature>
<feature type="domain" description="Coilin tudor" evidence="3">
    <location>
        <begin position="546"/>
        <end position="627"/>
    </location>
</feature>
<feature type="compositionally biased region" description="Basic residues" evidence="1">
    <location>
        <begin position="133"/>
        <end position="142"/>
    </location>
</feature>
<feature type="domain" description="Coilin N-terminal" evidence="2">
    <location>
        <begin position="14"/>
        <end position="143"/>
    </location>
</feature>
<feature type="compositionally biased region" description="Low complexity" evidence="1">
    <location>
        <begin position="314"/>
        <end position="326"/>
    </location>
</feature>
<comment type="caution">
    <text evidence="4">The sequence shown here is derived from an EMBL/GenBank/DDBJ whole genome shotgun (WGS) entry which is preliminary data.</text>
</comment>
<dbReference type="Pfam" id="PF23086">
    <property type="entry name" value="Tudor_Coilin"/>
    <property type="match status" value="1"/>
</dbReference>
<feature type="compositionally biased region" description="Basic and acidic residues" evidence="1">
    <location>
        <begin position="404"/>
        <end position="414"/>
    </location>
</feature>
<protein>
    <recommendedName>
        <fullName evidence="6">Coilin</fullName>
    </recommendedName>
</protein>
<dbReference type="InterPro" id="IPR031722">
    <property type="entry name" value="Coilin_N"/>
</dbReference>
<feature type="compositionally biased region" description="Polar residues" evidence="1">
    <location>
        <begin position="270"/>
        <end position="280"/>
    </location>
</feature>
<feature type="compositionally biased region" description="Acidic residues" evidence="1">
    <location>
        <begin position="490"/>
        <end position="502"/>
    </location>
</feature>
<dbReference type="EMBL" id="CALNXI010000148">
    <property type="protein sequence ID" value="CAH3020452.1"/>
    <property type="molecule type" value="Genomic_DNA"/>
</dbReference>
<feature type="compositionally biased region" description="Low complexity" evidence="1">
    <location>
        <begin position="378"/>
        <end position="398"/>
    </location>
</feature>
<evidence type="ECO:0000259" key="2">
    <source>
        <dbReference type="Pfam" id="PF15862"/>
    </source>
</evidence>